<keyword evidence="4 9" id="KW-0805">Transcription regulation</keyword>
<comment type="subcellular location">
    <subcellularLocation>
        <location evidence="1 9">Nucleus</location>
    </subcellularLocation>
</comment>
<evidence type="ECO:0000256" key="2">
    <source>
        <dbReference type="ARBA" id="ARBA00010743"/>
    </source>
</evidence>
<dbReference type="InterPro" id="IPR013921">
    <property type="entry name" value="Mediator_Med20"/>
</dbReference>
<dbReference type="AlphaFoldDB" id="A0A109UXM1"/>
<evidence type="ECO:0000256" key="9">
    <source>
        <dbReference type="PIRNR" id="PIRNR007945"/>
    </source>
</evidence>
<evidence type="ECO:0000256" key="1">
    <source>
        <dbReference type="ARBA" id="ARBA00004123"/>
    </source>
</evidence>
<dbReference type="Proteomes" id="UP000243052">
    <property type="component" value="Chromosome ii"/>
</dbReference>
<dbReference type="InterPro" id="IPR016532">
    <property type="entry name" value="Med20"/>
</dbReference>
<keyword evidence="6 9" id="KW-0804">Transcription</keyword>
<comment type="similarity">
    <text evidence="2 9">Belongs to the Mediator complex subunit 20 family.</text>
</comment>
<evidence type="ECO:0000313" key="11">
    <source>
        <dbReference type="Proteomes" id="UP000243052"/>
    </source>
</evidence>
<dbReference type="GO" id="GO:0003712">
    <property type="term" value="F:transcription coregulator activity"/>
    <property type="evidence" value="ECO:0007669"/>
    <property type="project" value="InterPro"/>
</dbReference>
<gene>
    <name evidence="10" type="ORF">AW171_hschr21013</name>
</gene>
<dbReference type="GeneID" id="28721455"/>
<comment type="function">
    <text evidence="9">Component of the Mediator complex, a coactivator involved in the regulated transcription of nearly all RNA polymerase II-dependent genes. Mediator functions as a bridge to convey information from gene-specific regulatory proteins to the basal RNA polymerase II transcription machinery.</text>
</comment>
<dbReference type="PIRSF" id="PIRSF007945">
    <property type="entry name" value="SRB2"/>
    <property type="match status" value="1"/>
</dbReference>
<keyword evidence="11" id="KW-1185">Reference proteome</keyword>
<reference evidence="10 11" key="1">
    <citation type="submission" date="2016-01" db="EMBL/GenBank/DDBJ databases">
        <title>Genome sequence of the yeast Holleya sinecauda.</title>
        <authorList>
            <person name="Dietrich F.S."/>
        </authorList>
    </citation>
    <scope>NUCLEOTIDE SEQUENCE [LARGE SCALE GENOMIC DNA]</scope>
    <source>
        <strain evidence="10 11">ATCC 58844</strain>
    </source>
</reference>
<protein>
    <recommendedName>
        <fullName evidence="3 9">Mediator of RNA polymerase II transcription subunit 20</fullName>
    </recommendedName>
    <alternativeName>
        <fullName evidence="8 9">Mediator complex subunit 20</fullName>
    </alternativeName>
</protein>
<proteinExistence type="inferred from homology"/>
<dbReference type="GO" id="GO:0016592">
    <property type="term" value="C:mediator complex"/>
    <property type="evidence" value="ECO:0007669"/>
    <property type="project" value="InterPro"/>
</dbReference>
<dbReference type="STRING" id="45286.A0A109UXM1"/>
<evidence type="ECO:0000256" key="8">
    <source>
        <dbReference type="ARBA" id="ARBA00031954"/>
    </source>
</evidence>
<name>A0A109UXM1_9SACH</name>
<dbReference type="Pfam" id="PF08612">
    <property type="entry name" value="Med20"/>
    <property type="match status" value="1"/>
</dbReference>
<accession>A0A109UXM1</accession>
<keyword evidence="5 9" id="KW-0010">Activator</keyword>
<sequence>MKHTAVIFVEKATTSTVTEFYDALSTHVISVKEKWSFELKTFRSTVKNLPQDDTKVMHSLTLTHHDNQTITLKNQSAIVTGYQVQDQLTSNGCSTGFPEPFDNILISKLSNIWTQRQSIKGEFGSTYETPEFLVRAANVFSASGFKGFLLELECDDNSSKGGLNSQLETIKGLLDEIKITDYKICSNNMKEGEMNFLCDLAYQYVKVLD</sequence>
<evidence type="ECO:0000256" key="3">
    <source>
        <dbReference type="ARBA" id="ARBA00019690"/>
    </source>
</evidence>
<organism evidence="10 11">
    <name type="scientific">Eremothecium sinecaudum</name>
    <dbReference type="NCBI Taxonomy" id="45286"/>
    <lineage>
        <taxon>Eukaryota</taxon>
        <taxon>Fungi</taxon>
        <taxon>Dikarya</taxon>
        <taxon>Ascomycota</taxon>
        <taxon>Saccharomycotina</taxon>
        <taxon>Saccharomycetes</taxon>
        <taxon>Saccharomycetales</taxon>
        <taxon>Saccharomycetaceae</taxon>
        <taxon>Eremothecium</taxon>
    </lineage>
</organism>
<evidence type="ECO:0000256" key="4">
    <source>
        <dbReference type="ARBA" id="ARBA00023015"/>
    </source>
</evidence>
<dbReference type="RefSeq" id="XP_017986193.1">
    <property type="nucleotide sequence ID" value="XM_018130704.1"/>
</dbReference>
<dbReference type="EMBL" id="CP014242">
    <property type="protein sequence ID" value="AMD19197.1"/>
    <property type="molecule type" value="Genomic_DNA"/>
</dbReference>
<dbReference type="Gene3D" id="3.30.310.180">
    <property type="match status" value="2"/>
</dbReference>
<evidence type="ECO:0000313" key="10">
    <source>
        <dbReference type="EMBL" id="AMD19197.1"/>
    </source>
</evidence>
<dbReference type="GO" id="GO:0006357">
    <property type="term" value="P:regulation of transcription by RNA polymerase II"/>
    <property type="evidence" value="ECO:0007669"/>
    <property type="project" value="InterPro"/>
</dbReference>
<keyword evidence="7 9" id="KW-0539">Nucleus</keyword>
<dbReference type="OrthoDB" id="1854899at2759"/>
<evidence type="ECO:0000256" key="6">
    <source>
        <dbReference type="ARBA" id="ARBA00023163"/>
    </source>
</evidence>
<evidence type="ECO:0000256" key="7">
    <source>
        <dbReference type="ARBA" id="ARBA00023242"/>
    </source>
</evidence>
<evidence type="ECO:0000256" key="5">
    <source>
        <dbReference type="ARBA" id="ARBA00023159"/>
    </source>
</evidence>